<gene>
    <name evidence="1" type="ORF">ZHAS_00001504</name>
</gene>
<dbReference type="VEuPathDB" id="VectorBase:ASIC001504"/>
<proteinExistence type="predicted"/>
<dbReference type="Proteomes" id="UP000030765">
    <property type="component" value="Unassembled WGS sequence"/>
</dbReference>
<dbReference type="EnsemblMetazoa" id="ASIC001504-RA">
    <property type="protein sequence ID" value="ASIC001504-PA"/>
    <property type="gene ID" value="ASIC001504"/>
</dbReference>
<keyword evidence="3" id="KW-1185">Reference proteome</keyword>
<dbReference type="EMBL" id="KL643415">
    <property type="protein sequence ID" value="KFB54044.1"/>
    <property type="molecule type" value="Genomic_DNA"/>
</dbReference>
<organism evidence="1">
    <name type="scientific">Anopheles sinensis</name>
    <name type="common">Mosquito</name>
    <dbReference type="NCBI Taxonomy" id="74873"/>
    <lineage>
        <taxon>Eukaryota</taxon>
        <taxon>Metazoa</taxon>
        <taxon>Ecdysozoa</taxon>
        <taxon>Arthropoda</taxon>
        <taxon>Hexapoda</taxon>
        <taxon>Insecta</taxon>
        <taxon>Pterygota</taxon>
        <taxon>Neoptera</taxon>
        <taxon>Endopterygota</taxon>
        <taxon>Diptera</taxon>
        <taxon>Nematocera</taxon>
        <taxon>Culicoidea</taxon>
        <taxon>Culicidae</taxon>
        <taxon>Anophelinae</taxon>
        <taxon>Anopheles</taxon>
    </lineage>
</organism>
<dbReference type="AlphaFoldDB" id="A0A084WV00"/>
<protein>
    <submittedName>
        <fullName evidence="1 2">ABC transporter, putative</fullName>
    </submittedName>
</protein>
<dbReference type="EMBL" id="ATLV01006553">
    <property type="status" value="NOT_ANNOTATED_CDS"/>
    <property type="molecule type" value="Genomic_DNA"/>
</dbReference>
<evidence type="ECO:0000313" key="1">
    <source>
        <dbReference type="EMBL" id="KFB54044.1"/>
    </source>
</evidence>
<name>A0A084WV00_ANOSI</name>
<evidence type="ECO:0000313" key="2">
    <source>
        <dbReference type="EnsemblMetazoa" id="ASIC001504-PA"/>
    </source>
</evidence>
<reference evidence="2" key="2">
    <citation type="submission" date="2020-05" db="UniProtKB">
        <authorList>
            <consortium name="EnsemblMetazoa"/>
        </authorList>
    </citation>
    <scope>IDENTIFICATION</scope>
</reference>
<evidence type="ECO:0000313" key="3">
    <source>
        <dbReference type="Proteomes" id="UP000030765"/>
    </source>
</evidence>
<reference evidence="1 3" key="1">
    <citation type="journal article" date="2014" name="BMC Genomics">
        <title>Genome sequence of Anopheles sinensis provides insight into genetics basis of mosquito competence for malaria parasites.</title>
        <authorList>
            <person name="Zhou D."/>
            <person name="Zhang D."/>
            <person name="Ding G."/>
            <person name="Shi L."/>
            <person name="Hou Q."/>
            <person name="Ye Y."/>
            <person name="Xu Y."/>
            <person name="Zhou H."/>
            <person name="Xiong C."/>
            <person name="Li S."/>
            <person name="Yu J."/>
            <person name="Hong S."/>
            <person name="Yu X."/>
            <person name="Zou P."/>
            <person name="Chen C."/>
            <person name="Chang X."/>
            <person name="Wang W."/>
            <person name="Lv Y."/>
            <person name="Sun Y."/>
            <person name="Ma L."/>
            <person name="Shen B."/>
            <person name="Zhu C."/>
        </authorList>
    </citation>
    <scope>NUCLEOTIDE SEQUENCE [LARGE SCALE GENOMIC DNA]</scope>
</reference>
<accession>A0A084WV00</accession>
<sequence>MTGMRWKNNKPNRSELVAKSYGTPSLPVFDRYGHVGEKVEPSYVLILGDIRSRWGADRVVNNVAEGAVLKNRNQSKSHLDVLK</sequence>